<dbReference type="GeneID" id="104710670"/>
<proteinExistence type="predicted"/>
<organism evidence="1 2">
    <name type="scientific">Camelina sativa</name>
    <name type="common">False flax</name>
    <name type="synonym">Myagrum sativum</name>
    <dbReference type="NCBI Taxonomy" id="90675"/>
    <lineage>
        <taxon>Eukaryota</taxon>
        <taxon>Viridiplantae</taxon>
        <taxon>Streptophyta</taxon>
        <taxon>Embryophyta</taxon>
        <taxon>Tracheophyta</taxon>
        <taxon>Spermatophyta</taxon>
        <taxon>Magnoliopsida</taxon>
        <taxon>eudicotyledons</taxon>
        <taxon>Gunneridae</taxon>
        <taxon>Pentapetalae</taxon>
        <taxon>rosids</taxon>
        <taxon>malvids</taxon>
        <taxon>Brassicales</taxon>
        <taxon>Brassicaceae</taxon>
        <taxon>Camelineae</taxon>
        <taxon>Camelina</taxon>
    </lineage>
</organism>
<reference evidence="1" key="1">
    <citation type="journal article" date="2014" name="Nat. Commun.">
        <title>The emerging biofuel crop Camelina sativa retains a highly undifferentiated hexaploid genome structure.</title>
        <authorList>
            <person name="Kagale S."/>
            <person name="Koh C."/>
            <person name="Nixon J."/>
            <person name="Bollina V."/>
            <person name="Clarke W.E."/>
            <person name="Tuteja R."/>
            <person name="Spillane C."/>
            <person name="Robinson S.J."/>
            <person name="Links M.G."/>
            <person name="Clarke C."/>
            <person name="Higgins E.E."/>
            <person name="Huebert T."/>
            <person name="Sharpe A.G."/>
            <person name="Parkin I.A."/>
        </authorList>
    </citation>
    <scope>NUCLEOTIDE SEQUENCE [LARGE SCALE GENOMIC DNA]</scope>
    <source>
        <strain evidence="1">cv. DH55</strain>
    </source>
</reference>
<evidence type="ECO:0000313" key="1">
    <source>
        <dbReference type="Proteomes" id="UP000694864"/>
    </source>
</evidence>
<dbReference type="Proteomes" id="UP000694864">
    <property type="component" value="Chromosome 9"/>
</dbReference>
<accession>A0ABM1QGA2</accession>
<reference evidence="2" key="2">
    <citation type="submission" date="2025-08" db="UniProtKB">
        <authorList>
            <consortium name="RefSeq"/>
        </authorList>
    </citation>
    <scope>IDENTIFICATION</scope>
    <source>
        <tissue evidence="2">Leaf</tissue>
    </source>
</reference>
<gene>
    <name evidence="2" type="primary">LOC104710670</name>
</gene>
<dbReference type="RefSeq" id="XP_019085790.1">
    <property type="nucleotide sequence ID" value="XM_019230245.1"/>
</dbReference>
<name>A0ABM1QGA2_CAMSA</name>
<protein>
    <submittedName>
        <fullName evidence="2">Uncharacterized protein LOC104710670</fullName>
    </submittedName>
</protein>
<sequence>MRPPINIGGRSYGQSSSSQAAGFQRTLPPRILNPPAAIVEPVEQMEENLPVQRDVRVLDPARRNGAIWFKNNTEVSTRVRKIIEGNFKGAWYSWGKVLQYYRDAWFSTFKTRFRWDPTIEHLVKANFDALAATRLKGMVSLAKSKGKQPEWILSEPLGKYGRLLEDSKSQRKKAKKLVLHDYLVVMV</sequence>
<evidence type="ECO:0000313" key="2">
    <source>
        <dbReference type="RefSeq" id="XP_019085790.1"/>
    </source>
</evidence>
<keyword evidence="1" id="KW-1185">Reference proteome</keyword>